<keyword evidence="10" id="KW-0482">Metalloprotease</keyword>
<feature type="transmembrane region" description="Helical" evidence="12">
    <location>
        <begin position="182"/>
        <end position="199"/>
    </location>
</feature>
<dbReference type="PANTHER" id="PTHR39188:SF3">
    <property type="entry name" value="STAGE IV SPORULATION PROTEIN FB"/>
    <property type="match status" value="1"/>
</dbReference>
<dbReference type="EC" id="3.4.24.-" evidence="14"/>
<evidence type="ECO:0000313" key="15">
    <source>
        <dbReference type="Proteomes" id="UP000095488"/>
    </source>
</evidence>
<evidence type="ECO:0000256" key="10">
    <source>
        <dbReference type="ARBA" id="ARBA00023049"/>
    </source>
</evidence>
<protein>
    <submittedName>
        <fullName evidence="14">Stage IV sporulation protein FB</fullName>
        <ecNumber evidence="14">3.4.24.-</ecNumber>
    </submittedName>
</protein>
<evidence type="ECO:0000256" key="11">
    <source>
        <dbReference type="ARBA" id="ARBA00023136"/>
    </source>
</evidence>
<dbReference type="Pfam" id="PF02163">
    <property type="entry name" value="Peptidase_M50"/>
    <property type="match status" value="1"/>
</dbReference>
<comment type="cofactor">
    <cofactor evidence="1">
        <name>Zn(2+)</name>
        <dbReference type="ChEBI" id="CHEBI:29105"/>
    </cofactor>
</comment>
<dbReference type="Proteomes" id="UP000095488">
    <property type="component" value="Unassembled WGS sequence"/>
</dbReference>
<comment type="caution">
    <text evidence="14">The sequence shown here is derived from an EMBL/GenBank/DDBJ whole genome shotgun (WGS) entry which is preliminary data.</text>
</comment>
<evidence type="ECO:0000256" key="2">
    <source>
        <dbReference type="ARBA" id="ARBA00004141"/>
    </source>
</evidence>
<evidence type="ECO:0000256" key="4">
    <source>
        <dbReference type="ARBA" id="ARBA00022670"/>
    </source>
</evidence>
<evidence type="ECO:0000256" key="6">
    <source>
        <dbReference type="ARBA" id="ARBA00022723"/>
    </source>
</evidence>
<evidence type="ECO:0000256" key="7">
    <source>
        <dbReference type="ARBA" id="ARBA00022801"/>
    </source>
</evidence>
<gene>
    <name evidence="14" type="primary">spoIVFB</name>
    <name evidence="14" type="ORF">ERS852473_01703</name>
</gene>
<reference evidence="14 15" key="1">
    <citation type="submission" date="2015-09" db="EMBL/GenBank/DDBJ databases">
        <authorList>
            <consortium name="Pathogen Informatics"/>
        </authorList>
    </citation>
    <scope>NUCLEOTIDE SEQUENCE [LARGE SCALE GENOMIC DNA]</scope>
    <source>
        <strain evidence="14 15">2789STDY5834858</strain>
    </source>
</reference>
<feature type="domain" description="Peptidase M50" evidence="13">
    <location>
        <begin position="35"/>
        <end position="108"/>
    </location>
</feature>
<dbReference type="GO" id="GO:0016787">
    <property type="term" value="F:hydrolase activity"/>
    <property type="evidence" value="ECO:0007669"/>
    <property type="project" value="UniProtKB-KW"/>
</dbReference>
<proteinExistence type="inferred from homology"/>
<organism evidence="14 15">
    <name type="scientific">Sarcina ventriculi</name>
    <name type="common">Clostridium ventriculi</name>
    <dbReference type="NCBI Taxonomy" id="1267"/>
    <lineage>
        <taxon>Bacteria</taxon>
        <taxon>Bacillati</taxon>
        <taxon>Bacillota</taxon>
        <taxon>Clostridia</taxon>
        <taxon>Eubacteriales</taxon>
        <taxon>Clostridiaceae</taxon>
        <taxon>Sarcina</taxon>
    </lineage>
</organism>
<name>A0ABM9UR76_SARVE</name>
<dbReference type="PANTHER" id="PTHR39188">
    <property type="entry name" value="MEMBRANE-ASSOCIATED ZINC METALLOPROTEASE M50B"/>
    <property type="match status" value="1"/>
</dbReference>
<keyword evidence="11 12" id="KW-0472">Membrane</keyword>
<evidence type="ECO:0000259" key="13">
    <source>
        <dbReference type="Pfam" id="PF02163"/>
    </source>
</evidence>
<evidence type="ECO:0000313" key="14">
    <source>
        <dbReference type="EMBL" id="CUO02665.1"/>
    </source>
</evidence>
<keyword evidence="4" id="KW-0645">Protease</keyword>
<feature type="transmembrane region" description="Helical" evidence="12">
    <location>
        <begin position="85"/>
        <end position="106"/>
    </location>
</feature>
<evidence type="ECO:0000256" key="9">
    <source>
        <dbReference type="ARBA" id="ARBA00022989"/>
    </source>
</evidence>
<accession>A0ABM9UR76</accession>
<keyword evidence="7 14" id="KW-0378">Hydrolase</keyword>
<keyword evidence="6" id="KW-0479">Metal-binding</keyword>
<dbReference type="InterPro" id="IPR008915">
    <property type="entry name" value="Peptidase_M50"/>
</dbReference>
<feature type="transmembrane region" description="Helical" evidence="12">
    <location>
        <begin position="157"/>
        <end position="176"/>
    </location>
</feature>
<keyword evidence="8" id="KW-0862">Zinc</keyword>
<keyword evidence="9 12" id="KW-1133">Transmembrane helix</keyword>
<evidence type="ECO:0000256" key="5">
    <source>
        <dbReference type="ARBA" id="ARBA00022692"/>
    </source>
</evidence>
<dbReference type="RefSeq" id="WP_055259479.1">
    <property type="nucleotide sequence ID" value="NZ_CABIXL010000005.1"/>
</dbReference>
<evidence type="ECO:0000256" key="3">
    <source>
        <dbReference type="ARBA" id="ARBA00007931"/>
    </source>
</evidence>
<dbReference type="EMBL" id="CYZR01000005">
    <property type="protein sequence ID" value="CUO02665.1"/>
    <property type="molecule type" value="Genomic_DNA"/>
</dbReference>
<sequence>MESYKSTGKLNLKISKWLIFQLIILFIFGLNKKFIACFFFIVLHELTHLVVAKFMNLEIRQVKLHCLGATLELKDYDNLTLKEQIVVCIAGPLFNVIIGLIFFVIWKFLNKDFFMTIVEINLSLAFFNVMPICPLDGFKLILSIFSLKFSYINANKIATFISYITNIFLIVCAIILLVYKYVLAIFIVFICVFSIFTTIKNRKRAMYIVMQGLLKKQEIILRKKYMKNKSISVYCESYSVDLLKFLEKDKFHIFYVLDNNMKILYILKEDEFINILNNYGNIKLKDYYNTRNK</sequence>
<evidence type="ECO:0000256" key="8">
    <source>
        <dbReference type="ARBA" id="ARBA00022833"/>
    </source>
</evidence>
<keyword evidence="5 12" id="KW-0812">Transmembrane</keyword>
<comment type="similarity">
    <text evidence="3">Belongs to the peptidase M50B family.</text>
</comment>
<keyword evidence="15" id="KW-1185">Reference proteome</keyword>
<evidence type="ECO:0000256" key="1">
    <source>
        <dbReference type="ARBA" id="ARBA00001947"/>
    </source>
</evidence>
<comment type="subcellular location">
    <subcellularLocation>
        <location evidence="2">Membrane</location>
        <topology evidence="2">Multi-pass membrane protein</topology>
    </subcellularLocation>
</comment>
<feature type="transmembrane region" description="Helical" evidence="12">
    <location>
        <begin position="20"/>
        <end position="43"/>
    </location>
</feature>
<evidence type="ECO:0000256" key="12">
    <source>
        <dbReference type="SAM" id="Phobius"/>
    </source>
</evidence>